<dbReference type="Gene3D" id="1.20.1290.10">
    <property type="entry name" value="AhpD-like"/>
    <property type="match status" value="1"/>
</dbReference>
<dbReference type="SUPFAM" id="SSF69118">
    <property type="entry name" value="AhpD-like"/>
    <property type="match status" value="1"/>
</dbReference>
<organism evidence="1">
    <name type="scientific">marine metagenome</name>
    <dbReference type="NCBI Taxonomy" id="408172"/>
    <lineage>
        <taxon>unclassified sequences</taxon>
        <taxon>metagenomes</taxon>
        <taxon>ecological metagenomes</taxon>
    </lineage>
</organism>
<evidence type="ECO:0008006" key="2">
    <source>
        <dbReference type="Google" id="ProtNLM"/>
    </source>
</evidence>
<dbReference type="EMBL" id="UINC01146743">
    <property type="protein sequence ID" value="SVD37653.1"/>
    <property type="molecule type" value="Genomic_DNA"/>
</dbReference>
<reference evidence="1" key="1">
    <citation type="submission" date="2018-05" db="EMBL/GenBank/DDBJ databases">
        <authorList>
            <person name="Lanie J.A."/>
            <person name="Ng W.-L."/>
            <person name="Kazmierczak K.M."/>
            <person name="Andrzejewski T.M."/>
            <person name="Davidsen T.M."/>
            <person name="Wayne K.J."/>
            <person name="Tettelin H."/>
            <person name="Glass J.I."/>
            <person name="Rusch D."/>
            <person name="Podicherti R."/>
            <person name="Tsui H.-C.T."/>
            <person name="Winkler M.E."/>
        </authorList>
    </citation>
    <scope>NUCLEOTIDE SEQUENCE</scope>
</reference>
<dbReference type="AlphaFoldDB" id="A0A382UTR3"/>
<proteinExistence type="predicted"/>
<evidence type="ECO:0000313" key="1">
    <source>
        <dbReference type="EMBL" id="SVD37653.1"/>
    </source>
</evidence>
<sequence length="64" mass="7393">MLNYAAKLTERPADIFAKDIEQLRDVGFKDRAILDINQIVAYFAYVNRIADGLGVDLEDFWDKK</sequence>
<accession>A0A382UTR3</accession>
<gene>
    <name evidence="1" type="ORF">METZ01_LOCUS390507</name>
</gene>
<dbReference type="InterPro" id="IPR029032">
    <property type="entry name" value="AhpD-like"/>
</dbReference>
<name>A0A382UTR3_9ZZZZ</name>
<protein>
    <recommendedName>
        <fullName evidence="2">Peroxidase</fullName>
    </recommendedName>
</protein>